<dbReference type="OrthoDB" id="335678at2157"/>
<sequence>MSRTCRPHPTTPEWTVRQVIHRSDWKDTTKVCPTCEESIYLMHGHCQVELDRERTPPPGSKLTRERRLLAFCDEECATLWLDAD</sequence>
<dbReference type="KEGG" id="hwc:Hqrw_2897"/>
<reference evidence="1 2" key="1">
    <citation type="journal article" date="2011" name="PLoS ONE">
        <title>Haloquadratum walsbyi: limited diversity in a global pond.</title>
        <authorList>
            <person name="Dyall-Smith M."/>
            <person name="Pfeiffer F."/>
            <person name="Klee K."/>
            <person name="Palm P."/>
            <person name="Gross K."/>
            <person name="Schuster S.C."/>
            <person name="Rampp M."/>
            <person name="Oesterhelt D."/>
        </authorList>
    </citation>
    <scope>NUCLEOTIDE SEQUENCE [LARGE SCALE GENOMIC DNA]</scope>
    <source>
        <strain evidence="2">DSM 16854 / JCM 12705 / C23</strain>
    </source>
</reference>
<evidence type="ECO:0000313" key="1">
    <source>
        <dbReference type="EMBL" id="CCC40703.1"/>
    </source>
</evidence>
<organism evidence="1 2">
    <name type="scientific">Haloquadratum walsbyi (strain DSM 16854 / JCM 12705 / C23)</name>
    <dbReference type="NCBI Taxonomy" id="768065"/>
    <lineage>
        <taxon>Archaea</taxon>
        <taxon>Methanobacteriati</taxon>
        <taxon>Methanobacteriota</taxon>
        <taxon>Stenosarchaea group</taxon>
        <taxon>Halobacteria</taxon>
        <taxon>Halobacteriales</taxon>
        <taxon>Haloferacaceae</taxon>
        <taxon>Haloquadratum</taxon>
    </lineage>
</organism>
<dbReference type="EMBL" id="FR746099">
    <property type="protein sequence ID" value="CCC40703.1"/>
    <property type="molecule type" value="Genomic_DNA"/>
</dbReference>
<evidence type="ECO:0000313" key="2">
    <source>
        <dbReference type="Proteomes" id="UP000007954"/>
    </source>
</evidence>
<protein>
    <submittedName>
        <fullName evidence="1">Small CPxCG-related zinc finger protein</fullName>
    </submittedName>
</protein>
<name>G0LJD5_HALWC</name>
<proteinExistence type="predicted"/>
<dbReference type="HOGENOM" id="CLU_191140_0_0_2"/>
<gene>
    <name evidence="1" type="ordered locus">Hqrw_2897</name>
</gene>
<dbReference type="GeneID" id="31020534"/>
<dbReference type="Proteomes" id="UP000007954">
    <property type="component" value="Chromosome"/>
</dbReference>
<dbReference type="AlphaFoldDB" id="G0LJD5"/>
<dbReference type="RefSeq" id="WP_014556254.1">
    <property type="nucleotide sequence ID" value="NC_017459.1"/>
</dbReference>
<accession>G0LJD5</accession>